<feature type="compositionally biased region" description="Polar residues" evidence="1">
    <location>
        <begin position="91"/>
        <end position="120"/>
    </location>
</feature>
<protein>
    <submittedName>
        <fullName evidence="2">Uncharacterized protein</fullName>
    </submittedName>
</protein>
<gene>
    <name evidence="2" type="ORF">K504DRAFT_502960</name>
</gene>
<evidence type="ECO:0000313" key="3">
    <source>
        <dbReference type="Proteomes" id="UP000799428"/>
    </source>
</evidence>
<name>A0A6G1K7U4_9PLEO</name>
<evidence type="ECO:0000256" key="1">
    <source>
        <dbReference type="SAM" id="MobiDB-lite"/>
    </source>
</evidence>
<dbReference type="AlphaFoldDB" id="A0A6G1K7U4"/>
<sequence>MTLKDIMGIVRRMFLCSNKDERRPSEVGLPMDVRHLGVGDSIPRLSKNTLQIIRSKFSKDAMRHLPLQSHPPTAPPSPLLSFPAFPLSTPTSQRYSQPSSDLRSRKSSTTLLNAASSNLPGTIPTPPLHKH</sequence>
<dbReference type="EMBL" id="MU005771">
    <property type="protein sequence ID" value="KAF2708959.1"/>
    <property type="molecule type" value="Genomic_DNA"/>
</dbReference>
<organism evidence="2 3">
    <name type="scientific">Pleomassaria siparia CBS 279.74</name>
    <dbReference type="NCBI Taxonomy" id="1314801"/>
    <lineage>
        <taxon>Eukaryota</taxon>
        <taxon>Fungi</taxon>
        <taxon>Dikarya</taxon>
        <taxon>Ascomycota</taxon>
        <taxon>Pezizomycotina</taxon>
        <taxon>Dothideomycetes</taxon>
        <taxon>Pleosporomycetidae</taxon>
        <taxon>Pleosporales</taxon>
        <taxon>Pleomassariaceae</taxon>
        <taxon>Pleomassaria</taxon>
    </lineage>
</organism>
<proteinExistence type="predicted"/>
<feature type="compositionally biased region" description="Low complexity" evidence="1">
    <location>
        <begin position="79"/>
        <end position="90"/>
    </location>
</feature>
<accession>A0A6G1K7U4</accession>
<reference evidence="2" key="1">
    <citation type="journal article" date="2020" name="Stud. Mycol.">
        <title>101 Dothideomycetes genomes: a test case for predicting lifestyles and emergence of pathogens.</title>
        <authorList>
            <person name="Haridas S."/>
            <person name="Albert R."/>
            <person name="Binder M."/>
            <person name="Bloem J."/>
            <person name="Labutti K."/>
            <person name="Salamov A."/>
            <person name="Andreopoulos B."/>
            <person name="Baker S."/>
            <person name="Barry K."/>
            <person name="Bills G."/>
            <person name="Bluhm B."/>
            <person name="Cannon C."/>
            <person name="Castanera R."/>
            <person name="Culley D."/>
            <person name="Daum C."/>
            <person name="Ezra D."/>
            <person name="Gonzalez J."/>
            <person name="Henrissat B."/>
            <person name="Kuo A."/>
            <person name="Liang C."/>
            <person name="Lipzen A."/>
            <person name="Lutzoni F."/>
            <person name="Magnuson J."/>
            <person name="Mondo S."/>
            <person name="Nolan M."/>
            <person name="Ohm R."/>
            <person name="Pangilinan J."/>
            <person name="Park H.-J."/>
            <person name="Ramirez L."/>
            <person name="Alfaro M."/>
            <person name="Sun H."/>
            <person name="Tritt A."/>
            <person name="Yoshinaga Y."/>
            <person name="Zwiers L.-H."/>
            <person name="Turgeon B."/>
            <person name="Goodwin S."/>
            <person name="Spatafora J."/>
            <person name="Crous P."/>
            <person name="Grigoriev I."/>
        </authorList>
    </citation>
    <scope>NUCLEOTIDE SEQUENCE</scope>
    <source>
        <strain evidence="2">CBS 279.74</strain>
    </source>
</reference>
<dbReference type="OrthoDB" id="5226159at2759"/>
<evidence type="ECO:0000313" key="2">
    <source>
        <dbReference type="EMBL" id="KAF2708959.1"/>
    </source>
</evidence>
<keyword evidence="3" id="KW-1185">Reference proteome</keyword>
<feature type="region of interest" description="Disordered" evidence="1">
    <location>
        <begin position="63"/>
        <end position="131"/>
    </location>
</feature>
<dbReference type="Proteomes" id="UP000799428">
    <property type="component" value="Unassembled WGS sequence"/>
</dbReference>